<organism evidence="1 2">
    <name type="scientific">Hydrogenophaga intermedia</name>
    <dbReference type="NCBI Taxonomy" id="65786"/>
    <lineage>
        <taxon>Bacteria</taxon>
        <taxon>Pseudomonadati</taxon>
        <taxon>Pseudomonadota</taxon>
        <taxon>Betaproteobacteria</taxon>
        <taxon>Burkholderiales</taxon>
        <taxon>Comamonadaceae</taxon>
        <taxon>Hydrogenophaga</taxon>
    </lineage>
</organism>
<dbReference type="Proteomes" id="UP000028878">
    <property type="component" value="Unassembled WGS sequence"/>
</dbReference>
<dbReference type="AlphaFoldDB" id="A0A1L1PP83"/>
<name>A0A1L1PP83_HYDIT</name>
<dbReference type="EMBL" id="CCAE010000096">
    <property type="protein sequence ID" value="CDN90574.1"/>
    <property type="molecule type" value="Genomic_DNA"/>
</dbReference>
<evidence type="ECO:0000313" key="2">
    <source>
        <dbReference type="Proteomes" id="UP000028878"/>
    </source>
</evidence>
<gene>
    <name evidence="1" type="ORF">BN948_05019</name>
</gene>
<accession>A0A1L1PP83</accession>
<proteinExistence type="predicted"/>
<dbReference type="RefSeq" id="WP_035624735.1">
    <property type="nucleotide sequence ID" value="NZ_CCAE010000096.1"/>
</dbReference>
<keyword evidence="2" id="KW-1185">Reference proteome</keyword>
<sequence>MAIHQDTKISVGVVTTLFHDWQAQLEECFMKRDAFLEHVLSCEMEHLSADLAGKRNSEEAKTYISHALHRLGGARSLAIKPRSFKISKATADALRAIEHEHNLVRDALFNRLIVLMRGRRGLLRALELPETVPWNSDSGSALHVGPLPNLLEVLSDPLYNLRAECQRVHGCGIHAMDLPRELDGLSLYLDDAQVPGTGVNTLWQDLLDDAPSLLADAERFTDSLSPIRS</sequence>
<evidence type="ECO:0000313" key="1">
    <source>
        <dbReference type="EMBL" id="CDN90574.1"/>
    </source>
</evidence>
<reference evidence="2" key="1">
    <citation type="submission" date="2014-11" db="EMBL/GenBank/DDBJ databases">
        <title>Draft genome sequence of Hydrogenophaga intermedia S1.</title>
        <authorList>
            <person name="Gan H.M."/>
            <person name="Chew T.H."/>
            <person name="Stolz A."/>
        </authorList>
    </citation>
    <scope>NUCLEOTIDE SEQUENCE [LARGE SCALE GENOMIC DNA]</scope>
    <source>
        <strain evidence="2">S1</strain>
    </source>
</reference>
<protein>
    <submittedName>
        <fullName evidence="1">Uncharacterized protein</fullName>
    </submittedName>
</protein>